<keyword evidence="1" id="KW-0732">Signal</keyword>
<reference evidence="2 3" key="1">
    <citation type="journal article" date="2024" name="bioRxiv">
        <title>Comparative genomics of Cryptococcus and Kwoniella reveals pathogenesis evolution and contrasting karyotype dynamics via intercentromeric recombination or chromosome fusion.</title>
        <authorList>
            <person name="Coelho M.A."/>
            <person name="David-Palma M."/>
            <person name="Shea T."/>
            <person name="Bowers K."/>
            <person name="McGinley-Smith S."/>
            <person name="Mohammad A.W."/>
            <person name="Gnirke A."/>
            <person name="Yurkov A.M."/>
            <person name="Nowrousian M."/>
            <person name="Sun S."/>
            <person name="Cuomo C.A."/>
            <person name="Heitman J."/>
        </authorList>
    </citation>
    <scope>NUCLEOTIDE SEQUENCE [LARGE SCALE GENOMIC DNA]</scope>
    <source>
        <strain evidence="2 3">CBS 13917</strain>
    </source>
</reference>
<dbReference type="AlphaFoldDB" id="A0AAW0YEM5"/>
<dbReference type="KEGG" id="kne:92183929"/>
<evidence type="ECO:0000313" key="3">
    <source>
        <dbReference type="Proteomes" id="UP001388673"/>
    </source>
</evidence>
<dbReference type="RefSeq" id="XP_066800045.1">
    <property type="nucleotide sequence ID" value="XM_066949751.1"/>
</dbReference>
<protein>
    <recommendedName>
        <fullName evidence="4">Secreted protein</fullName>
    </recommendedName>
</protein>
<sequence length="123" mass="14067">MRSSPIVPFFLAVVSALLLLTPYTTYAAPLQVPDAVEPIVVGVYEWVDKYDFAGEFNQMCDRIFPDDEKTTRPTNVERFVKATDNVGHDRRYNATVSCVYHHSNREYRQIAPHLARDLGAKVY</sequence>
<evidence type="ECO:0000313" key="2">
    <source>
        <dbReference type="EMBL" id="KAK8844821.1"/>
    </source>
</evidence>
<feature type="signal peptide" evidence="1">
    <location>
        <begin position="1"/>
        <end position="27"/>
    </location>
</feature>
<proteinExistence type="predicted"/>
<name>A0AAW0YEM5_9TREE</name>
<gene>
    <name evidence="2" type="ORF">IAR55_006671</name>
</gene>
<accession>A0AAW0YEM5</accession>
<feature type="chain" id="PRO_5043822190" description="Secreted protein" evidence="1">
    <location>
        <begin position="28"/>
        <end position="123"/>
    </location>
</feature>
<evidence type="ECO:0008006" key="4">
    <source>
        <dbReference type="Google" id="ProtNLM"/>
    </source>
</evidence>
<dbReference type="GeneID" id="92183929"/>
<evidence type="ECO:0000256" key="1">
    <source>
        <dbReference type="SAM" id="SignalP"/>
    </source>
</evidence>
<dbReference type="EMBL" id="JBCAWK010000013">
    <property type="protein sequence ID" value="KAK8844821.1"/>
    <property type="molecule type" value="Genomic_DNA"/>
</dbReference>
<organism evidence="2 3">
    <name type="scientific">Kwoniella newhampshirensis</name>
    <dbReference type="NCBI Taxonomy" id="1651941"/>
    <lineage>
        <taxon>Eukaryota</taxon>
        <taxon>Fungi</taxon>
        <taxon>Dikarya</taxon>
        <taxon>Basidiomycota</taxon>
        <taxon>Agaricomycotina</taxon>
        <taxon>Tremellomycetes</taxon>
        <taxon>Tremellales</taxon>
        <taxon>Cryptococcaceae</taxon>
        <taxon>Kwoniella</taxon>
    </lineage>
</organism>
<keyword evidence="3" id="KW-1185">Reference proteome</keyword>
<comment type="caution">
    <text evidence="2">The sequence shown here is derived from an EMBL/GenBank/DDBJ whole genome shotgun (WGS) entry which is preliminary data.</text>
</comment>
<dbReference type="Proteomes" id="UP001388673">
    <property type="component" value="Unassembled WGS sequence"/>
</dbReference>